<feature type="transmembrane region" description="Helical" evidence="1">
    <location>
        <begin position="36"/>
        <end position="58"/>
    </location>
</feature>
<keyword evidence="3" id="KW-1185">Reference proteome</keyword>
<dbReference type="AlphaFoldDB" id="A0A7W7FT78"/>
<comment type="caution">
    <text evidence="2">The sequence shown here is derived from an EMBL/GenBank/DDBJ whole genome shotgun (WGS) entry which is preliminary data.</text>
</comment>
<keyword evidence="1" id="KW-1133">Transmembrane helix</keyword>
<gene>
    <name evidence="2" type="ORF">HNR67_003060</name>
</gene>
<sequence length="86" mass="8489">MDDLISAPGRPARAWAWSVVTLGVLLAITATLTGPLAAGLAGAMSGVAAVLFGSAALADATRGQWWTLAGAVLLATGTAASILLRT</sequence>
<name>A0A7W7FT78_9PSEU</name>
<evidence type="ECO:0000256" key="1">
    <source>
        <dbReference type="SAM" id="Phobius"/>
    </source>
</evidence>
<keyword evidence="1" id="KW-0812">Transmembrane</keyword>
<dbReference type="EMBL" id="JACHMH010000001">
    <property type="protein sequence ID" value="MBB4676942.1"/>
    <property type="molecule type" value="Genomic_DNA"/>
</dbReference>
<dbReference type="RefSeq" id="WP_185002760.1">
    <property type="nucleotide sequence ID" value="NZ_BAAAUI010000075.1"/>
</dbReference>
<evidence type="ECO:0000313" key="3">
    <source>
        <dbReference type="Proteomes" id="UP000533598"/>
    </source>
</evidence>
<evidence type="ECO:0000313" key="2">
    <source>
        <dbReference type="EMBL" id="MBB4676942.1"/>
    </source>
</evidence>
<accession>A0A7W7FT78</accession>
<reference evidence="2 3" key="1">
    <citation type="submission" date="2020-08" db="EMBL/GenBank/DDBJ databases">
        <title>Sequencing the genomes of 1000 actinobacteria strains.</title>
        <authorList>
            <person name="Klenk H.-P."/>
        </authorList>
    </citation>
    <scope>NUCLEOTIDE SEQUENCE [LARGE SCALE GENOMIC DNA]</scope>
    <source>
        <strain evidence="2 3">DSM 44230</strain>
    </source>
</reference>
<proteinExistence type="predicted"/>
<protein>
    <submittedName>
        <fullName evidence="2">Uncharacterized protein</fullName>
    </submittedName>
</protein>
<keyword evidence="1" id="KW-0472">Membrane</keyword>
<feature type="transmembrane region" description="Helical" evidence="1">
    <location>
        <begin position="12"/>
        <end position="30"/>
    </location>
</feature>
<organism evidence="2 3">
    <name type="scientific">Crossiella cryophila</name>
    <dbReference type="NCBI Taxonomy" id="43355"/>
    <lineage>
        <taxon>Bacteria</taxon>
        <taxon>Bacillati</taxon>
        <taxon>Actinomycetota</taxon>
        <taxon>Actinomycetes</taxon>
        <taxon>Pseudonocardiales</taxon>
        <taxon>Pseudonocardiaceae</taxon>
        <taxon>Crossiella</taxon>
    </lineage>
</organism>
<dbReference type="Proteomes" id="UP000533598">
    <property type="component" value="Unassembled WGS sequence"/>
</dbReference>
<feature type="transmembrane region" description="Helical" evidence="1">
    <location>
        <begin position="65"/>
        <end position="84"/>
    </location>
</feature>